<organism evidence="3">
    <name type="scientific">marine metagenome</name>
    <dbReference type="NCBI Taxonomy" id="408172"/>
    <lineage>
        <taxon>unclassified sequences</taxon>
        <taxon>metagenomes</taxon>
        <taxon>ecological metagenomes</taxon>
    </lineage>
</organism>
<dbReference type="SUPFAM" id="SSF103473">
    <property type="entry name" value="MFS general substrate transporter"/>
    <property type="match status" value="1"/>
</dbReference>
<reference evidence="3" key="1">
    <citation type="submission" date="2018-05" db="EMBL/GenBank/DDBJ databases">
        <authorList>
            <person name="Lanie J.A."/>
            <person name="Ng W.-L."/>
            <person name="Kazmierczak K.M."/>
            <person name="Andrzejewski T.M."/>
            <person name="Davidsen T.M."/>
            <person name="Wayne K.J."/>
            <person name="Tettelin H."/>
            <person name="Glass J.I."/>
            <person name="Rusch D."/>
            <person name="Podicherti R."/>
            <person name="Tsui H.-C.T."/>
            <person name="Winkler M.E."/>
        </authorList>
    </citation>
    <scope>NUCLEOTIDE SEQUENCE</scope>
</reference>
<gene>
    <name evidence="3" type="ORF">METZ01_LOCUS81865</name>
</gene>
<dbReference type="Pfam" id="PF07690">
    <property type="entry name" value="MFS_1"/>
    <property type="match status" value="1"/>
</dbReference>
<dbReference type="AlphaFoldDB" id="A0A381UMN0"/>
<accession>A0A381UMN0</accession>
<dbReference type="Gene3D" id="1.20.1250.20">
    <property type="entry name" value="MFS general substrate transporter like domains"/>
    <property type="match status" value="1"/>
</dbReference>
<proteinExistence type="predicted"/>
<evidence type="ECO:0000256" key="1">
    <source>
        <dbReference type="SAM" id="Phobius"/>
    </source>
</evidence>
<evidence type="ECO:0000313" key="3">
    <source>
        <dbReference type="EMBL" id="SVA29011.1"/>
    </source>
</evidence>
<dbReference type="InterPro" id="IPR020846">
    <property type="entry name" value="MFS_dom"/>
</dbReference>
<keyword evidence="1" id="KW-0472">Membrane</keyword>
<feature type="non-terminal residue" evidence="3">
    <location>
        <position position="116"/>
    </location>
</feature>
<protein>
    <recommendedName>
        <fullName evidence="2">Major facilitator superfamily (MFS) profile domain-containing protein</fullName>
    </recommendedName>
</protein>
<dbReference type="InterPro" id="IPR036259">
    <property type="entry name" value="MFS_trans_sf"/>
</dbReference>
<evidence type="ECO:0000259" key="2">
    <source>
        <dbReference type="PROSITE" id="PS50850"/>
    </source>
</evidence>
<name>A0A381UMN0_9ZZZZ</name>
<dbReference type="InterPro" id="IPR011701">
    <property type="entry name" value="MFS"/>
</dbReference>
<feature type="domain" description="Major facilitator superfamily (MFS) profile" evidence="2">
    <location>
        <begin position="25"/>
        <end position="116"/>
    </location>
</feature>
<feature type="transmembrane region" description="Helical" evidence="1">
    <location>
        <begin position="20"/>
        <end position="43"/>
    </location>
</feature>
<feature type="transmembrane region" description="Helical" evidence="1">
    <location>
        <begin position="93"/>
        <end position="110"/>
    </location>
</feature>
<dbReference type="GO" id="GO:0022857">
    <property type="term" value="F:transmembrane transporter activity"/>
    <property type="evidence" value="ECO:0007669"/>
    <property type="project" value="InterPro"/>
</dbReference>
<dbReference type="PROSITE" id="PS50850">
    <property type="entry name" value="MFS"/>
    <property type="match status" value="1"/>
</dbReference>
<sequence length="116" mass="12746">MPLPNSNPSTNKFINSFPFFYGWVILFVAALAHFASAPGQTYVSSIFIDPMIDDLGWSRTTFSGLYTGGSMAAAVFMIAVGKVLDKYGARKTLTVLCLLMCMATIWMSGVDSRWKL</sequence>
<keyword evidence="1" id="KW-1133">Transmembrane helix</keyword>
<feature type="transmembrane region" description="Helical" evidence="1">
    <location>
        <begin position="63"/>
        <end position="81"/>
    </location>
</feature>
<dbReference type="EMBL" id="UINC01006681">
    <property type="protein sequence ID" value="SVA29011.1"/>
    <property type="molecule type" value="Genomic_DNA"/>
</dbReference>
<keyword evidence="1" id="KW-0812">Transmembrane</keyword>